<reference evidence="2 3" key="1">
    <citation type="submission" date="2021-06" db="EMBL/GenBank/DDBJ databases">
        <title>Caerostris extrusa draft genome.</title>
        <authorList>
            <person name="Kono N."/>
            <person name="Arakawa K."/>
        </authorList>
    </citation>
    <scope>NUCLEOTIDE SEQUENCE [LARGE SCALE GENOMIC DNA]</scope>
</reference>
<keyword evidence="1" id="KW-0812">Transmembrane</keyword>
<keyword evidence="1" id="KW-0472">Membrane</keyword>
<protein>
    <recommendedName>
        <fullName evidence="4">AMP-binding enzyme C-terminal domain-containing protein</fullName>
    </recommendedName>
</protein>
<evidence type="ECO:0000313" key="3">
    <source>
        <dbReference type="Proteomes" id="UP001054945"/>
    </source>
</evidence>
<comment type="caution">
    <text evidence="2">The sequence shown here is derived from an EMBL/GenBank/DDBJ whole genome shotgun (WGS) entry which is preliminary data.</text>
</comment>
<gene>
    <name evidence="2" type="ORF">CEXT_36311</name>
</gene>
<dbReference type="SUPFAM" id="SSF56801">
    <property type="entry name" value="Acetyl-CoA synthetase-like"/>
    <property type="match status" value="1"/>
</dbReference>
<organism evidence="2 3">
    <name type="scientific">Caerostris extrusa</name>
    <name type="common">Bark spider</name>
    <name type="synonym">Caerostris bankana</name>
    <dbReference type="NCBI Taxonomy" id="172846"/>
    <lineage>
        <taxon>Eukaryota</taxon>
        <taxon>Metazoa</taxon>
        <taxon>Ecdysozoa</taxon>
        <taxon>Arthropoda</taxon>
        <taxon>Chelicerata</taxon>
        <taxon>Arachnida</taxon>
        <taxon>Araneae</taxon>
        <taxon>Araneomorphae</taxon>
        <taxon>Entelegynae</taxon>
        <taxon>Araneoidea</taxon>
        <taxon>Araneidae</taxon>
        <taxon>Caerostris</taxon>
    </lineage>
</organism>
<dbReference type="Proteomes" id="UP001054945">
    <property type="component" value="Unassembled WGS sequence"/>
</dbReference>
<keyword evidence="1" id="KW-1133">Transmembrane helix</keyword>
<keyword evidence="3" id="KW-1185">Reference proteome</keyword>
<evidence type="ECO:0000256" key="1">
    <source>
        <dbReference type="SAM" id="Phobius"/>
    </source>
</evidence>
<accession>A0AAV4T551</accession>
<name>A0AAV4T551_CAEEX</name>
<dbReference type="AlphaFoldDB" id="A0AAV4T551"/>
<evidence type="ECO:0008006" key="4">
    <source>
        <dbReference type="Google" id="ProtNLM"/>
    </source>
</evidence>
<proteinExistence type="predicted"/>
<dbReference type="InterPro" id="IPR045851">
    <property type="entry name" value="AMP-bd_C_sf"/>
</dbReference>
<feature type="transmembrane region" description="Helical" evidence="1">
    <location>
        <begin position="20"/>
        <end position="41"/>
    </location>
</feature>
<evidence type="ECO:0000313" key="2">
    <source>
        <dbReference type="EMBL" id="GIY40314.1"/>
    </source>
</evidence>
<dbReference type="Gene3D" id="3.30.300.30">
    <property type="match status" value="1"/>
</dbReference>
<dbReference type="EMBL" id="BPLR01010597">
    <property type="protein sequence ID" value="GIY40314.1"/>
    <property type="molecule type" value="Genomic_DNA"/>
</dbReference>
<sequence length="88" mass="9865">MFVVEIITVDTFVNTVSRDVAAMIAVMTICGAADIIILFLLSNSRLKNLIEGGLAQIKISHFKIPRYIMFVKEFPKTVSGKIKKFEMV</sequence>